<feature type="transmembrane region" description="Helical" evidence="6">
    <location>
        <begin position="44"/>
        <end position="61"/>
    </location>
</feature>
<dbReference type="Proteomes" id="UP000578112">
    <property type="component" value="Unassembled WGS sequence"/>
</dbReference>
<keyword evidence="5 6" id="KW-0472">Membrane</keyword>
<keyword evidence="2" id="KW-1003">Cell membrane</keyword>
<proteinExistence type="predicted"/>
<keyword evidence="3 6" id="KW-0812">Transmembrane</keyword>
<protein>
    <submittedName>
        <fullName evidence="8">Integral membrane protein</fullName>
    </submittedName>
</protein>
<evidence type="ECO:0000256" key="6">
    <source>
        <dbReference type="SAM" id="Phobius"/>
    </source>
</evidence>
<organism evidence="8 9">
    <name type="scientific">Actinoplanes digitatis</name>
    <dbReference type="NCBI Taxonomy" id="1868"/>
    <lineage>
        <taxon>Bacteria</taxon>
        <taxon>Bacillati</taxon>
        <taxon>Actinomycetota</taxon>
        <taxon>Actinomycetes</taxon>
        <taxon>Micromonosporales</taxon>
        <taxon>Micromonosporaceae</taxon>
        <taxon>Actinoplanes</taxon>
    </lineage>
</organism>
<dbReference type="EMBL" id="JACHNH010000001">
    <property type="protein sequence ID" value="MBB4762256.1"/>
    <property type="molecule type" value="Genomic_DNA"/>
</dbReference>
<dbReference type="AlphaFoldDB" id="A0A7W7HWV8"/>
<comment type="subcellular location">
    <subcellularLocation>
        <location evidence="1">Cell membrane</location>
        <topology evidence="1">Multi-pass membrane protein</topology>
    </subcellularLocation>
</comment>
<keyword evidence="4 6" id="KW-1133">Transmembrane helix</keyword>
<evidence type="ECO:0000256" key="5">
    <source>
        <dbReference type="ARBA" id="ARBA00023136"/>
    </source>
</evidence>
<comment type="caution">
    <text evidence="8">The sequence shown here is derived from an EMBL/GenBank/DDBJ whole genome shotgun (WGS) entry which is preliminary data.</text>
</comment>
<gene>
    <name evidence="8" type="ORF">BJ971_002812</name>
</gene>
<evidence type="ECO:0000256" key="2">
    <source>
        <dbReference type="ARBA" id="ARBA00022475"/>
    </source>
</evidence>
<feature type="domain" description="DUF3817" evidence="7">
    <location>
        <begin position="7"/>
        <end position="92"/>
    </location>
</feature>
<evidence type="ECO:0000256" key="4">
    <source>
        <dbReference type="ARBA" id="ARBA00022989"/>
    </source>
</evidence>
<evidence type="ECO:0000313" key="8">
    <source>
        <dbReference type="EMBL" id="MBB4762256.1"/>
    </source>
</evidence>
<reference evidence="8 9" key="1">
    <citation type="submission" date="2020-08" db="EMBL/GenBank/DDBJ databases">
        <title>Sequencing the genomes of 1000 actinobacteria strains.</title>
        <authorList>
            <person name="Klenk H.-P."/>
        </authorList>
    </citation>
    <scope>NUCLEOTIDE SEQUENCE [LARGE SCALE GENOMIC DNA]</scope>
    <source>
        <strain evidence="8 9">DSM 43149</strain>
    </source>
</reference>
<dbReference type="InterPro" id="IPR023845">
    <property type="entry name" value="DUF3817_TM"/>
</dbReference>
<evidence type="ECO:0000256" key="1">
    <source>
        <dbReference type="ARBA" id="ARBA00004651"/>
    </source>
</evidence>
<dbReference type="GO" id="GO:0005886">
    <property type="term" value="C:plasma membrane"/>
    <property type="evidence" value="ECO:0007669"/>
    <property type="project" value="UniProtKB-SubCell"/>
</dbReference>
<dbReference type="PANTHER" id="PTHR40077:SF1">
    <property type="entry name" value="MEMBRANE PROTEIN"/>
    <property type="match status" value="1"/>
</dbReference>
<evidence type="ECO:0000313" key="9">
    <source>
        <dbReference type="Proteomes" id="UP000578112"/>
    </source>
</evidence>
<dbReference type="PANTHER" id="PTHR40077">
    <property type="entry name" value="MEMBRANE PROTEIN-RELATED"/>
    <property type="match status" value="1"/>
</dbReference>
<dbReference type="NCBIfam" id="TIGR03954">
    <property type="entry name" value="integ_memb_HG"/>
    <property type="match status" value="1"/>
</dbReference>
<accession>A0A7W7HWV8</accession>
<evidence type="ECO:0000256" key="3">
    <source>
        <dbReference type="ARBA" id="ARBA00022692"/>
    </source>
</evidence>
<name>A0A7W7HWV8_9ACTN</name>
<dbReference type="RefSeq" id="WP_239087309.1">
    <property type="nucleotide sequence ID" value="NZ_BOMK01000012.1"/>
</dbReference>
<feature type="transmembrane region" description="Helical" evidence="6">
    <location>
        <begin position="68"/>
        <end position="87"/>
    </location>
</feature>
<dbReference type="Pfam" id="PF12823">
    <property type="entry name" value="DUF3817"/>
    <property type="match status" value="1"/>
</dbReference>
<evidence type="ECO:0000259" key="7">
    <source>
        <dbReference type="Pfam" id="PF12823"/>
    </source>
</evidence>
<sequence>MRRVPALFAAIAIAEACSWAALLIGMFFKYGPVGDEIGVRIAGPVHGALFTAYLAVTVVLARVARWKWWVTLLALACSVPPFATLVFERWARSRGLLTVAEPEPVPQV</sequence>
<keyword evidence="9" id="KW-1185">Reference proteome</keyword>